<dbReference type="InterPro" id="IPR007345">
    <property type="entry name" value="Polysacch_pyruvyl_Trfase"/>
</dbReference>
<evidence type="ECO:0000313" key="3">
    <source>
        <dbReference type="Proteomes" id="UP001153069"/>
    </source>
</evidence>
<dbReference type="AlphaFoldDB" id="A0A9N8H2L0"/>
<dbReference type="Proteomes" id="UP001153069">
    <property type="component" value="Unassembled WGS sequence"/>
</dbReference>
<protein>
    <submittedName>
        <fullName evidence="2">Polysaccharide pyruvyl transferase</fullName>
    </submittedName>
</protein>
<proteinExistence type="predicted"/>
<evidence type="ECO:0000259" key="1">
    <source>
        <dbReference type="Pfam" id="PF04230"/>
    </source>
</evidence>
<name>A0A9N8H2L0_9STRA</name>
<dbReference type="OrthoDB" id="46445at2759"/>
<keyword evidence="2" id="KW-0808">Transferase</keyword>
<sequence length="486" mass="54675">MCKDTFQMTVTLSSFQGMQGTQAALSVGERPPLPWESHPPDPIALVPAGASHPVTQRRHRCIAAIQEVQLSALRSFLPEPQQHDTKKTLLLIDPGYHANVGDHMITVAEQEIFKRLGWKAEVEAYSRTMQKTWQGNTDPPAKTSSESHYLECHYIQAAELVPHCQDVIQAIAQQSATPQQQQQQQLLAVWHGGGNWGDLWPSVHRARLEQSFQALLRANFSVYGMPQSLYYREKVVQDYDARLLKHQIQKGLLGREKPSPVMLTWREHESFDQAQQLYPYVQHSVLPDIAFQLGPYNWRDFVQPAETRAQVDFLFLLRRDHESMILPPQKEANDDNDEGEQEHGGALNATAMAEHIRNAVNLAMEKSGSRDSFQSSFRVVDWPDRLHLFQSKDPFFTKTAIQLLAMGRVLICDRLHAAILAFLTDHIPFVYLDQSTGKISKCLRLALDSAGNGCNSGNSAPDALGFSRADNLTDAIQKAGQLLKLS</sequence>
<comment type="caution">
    <text evidence="2">The sequence shown here is derived from an EMBL/GenBank/DDBJ whole genome shotgun (WGS) entry which is preliminary data.</text>
</comment>
<feature type="domain" description="Polysaccharide pyruvyl transferase" evidence="1">
    <location>
        <begin position="99"/>
        <end position="433"/>
    </location>
</feature>
<accession>A0A9N8H2L0</accession>
<dbReference type="Pfam" id="PF04230">
    <property type="entry name" value="PS_pyruv_trans"/>
    <property type="match status" value="1"/>
</dbReference>
<dbReference type="EMBL" id="CAICTM010000010">
    <property type="protein sequence ID" value="CAB9496870.1"/>
    <property type="molecule type" value="Genomic_DNA"/>
</dbReference>
<organism evidence="2 3">
    <name type="scientific">Seminavis robusta</name>
    <dbReference type="NCBI Taxonomy" id="568900"/>
    <lineage>
        <taxon>Eukaryota</taxon>
        <taxon>Sar</taxon>
        <taxon>Stramenopiles</taxon>
        <taxon>Ochrophyta</taxon>
        <taxon>Bacillariophyta</taxon>
        <taxon>Bacillariophyceae</taxon>
        <taxon>Bacillariophycidae</taxon>
        <taxon>Naviculales</taxon>
        <taxon>Naviculaceae</taxon>
        <taxon>Seminavis</taxon>
    </lineage>
</organism>
<keyword evidence="3" id="KW-1185">Reference proteome</keyword>
<gene>
    <name evidence="2" type="ORF">SEMRO_10_G008300.1</name>
</gene>
<dbReference type="GO" id="GO:0016740">
    <property type="term" value="F:transferase activity"/>
    <property type="evidence" value="ECO:0007669"/>
    <property type="project" value="UniProtKB-KW"/>
</dbReference>
<reference evidence="2" key="1">
    <citation type="submission" date="2020-06" db="EMBL/GenBank/DDBJ databases">
        <authorList>
            <consortium name="Plant Systems Biology data submission"/>
        </authorList>
    </citation>
    <scope>NUCLEOTIDE SEQUENCE</scope>
    <source>
        <strain evidence="2">D6</strain>
    </source>
</reference>
<evidence type="ECO:0000313" key="2">
    <source>
        <dbReference type="EMBL" id="CAB9496870.1"/>
    </source>
</evidence>